<evidence type="ECO:0000256" key="2">
    <source>
        <dbReference type="ARBA" id="ARBA00012737"/>
    </source>
</evidence>
<name>A0A1R0H8Y5_9FUNG</name>
<dbReference type="FunFam" id="3.40.50.620:FF:000031">
    <property type="entry name" value="Asparagine synthase B"/>
    <property type="match status" value="1"/>
</dbReference>
<dbReference type="InterPro" id="IPR029055">
    <property type="entry name" value="Ntn_hydrolases_N"/>
</dbReference>
<dbReference type="CDD" id="cd00712">
    <property type="entry name" value="AsnB"/>
    <property type="match status" value="1"/>
</dbReference>
<dbReference type="GO" id="GO:0005829">
    <property type="term" value="C:cytosol"/>
    <property type="evidence" value="ECO:0007669"/>
    <property type="project" value="TreeGrafter"/>
</dbReference>
<dbReference type="OrthoDB" id="409189at2759"/>
<keyword evidence="8 11" id="KW-0315">Glutamine amidotransferase</keyword>
<evidence type="ECO:0000256" key="5">
    <source>
        <dbReference type="ARBA" id="ARBA00022741"/>
    </source>
</evidence>
<dbReference type="InterPro" id="IPR050795">
    <property type="entry name" value="Asn_Synthetase"/>
</dbReference>
<evidence type="ECO:0000256" key="4">
    <source>
        <dbReference type="ARBA" id="ARBA00022605"/>
    </source>
</evidence>
<evidence type="ECO:0000256" key="8">
    <source>
        <dbReference type="ARBA" id="ARBA00022962"/>
    </source>
</evidence>
<keyword evidence="7 11" id="KW-0061">Asparagine biosynthesis</keyword>
<dbReference type="Pfam" id="PF13537">
    <property type="entry name" value="GATase_7"/>
    <property type="match status" value="1"/>
</dbReference>
<accession>A0A1R0H8Y5</accession>
<keyword evidence="3" id="KW-0436">Ligase</keyword>
<dbReference type="InterPro" id="IPR033738">
    <property type="entry name" value="AsnB_N"/>
</dbReference>
<dbReference type="Gene3D" id="3.40.50.620">
    <property type="entry name" value="HUPs"/>
    <property type="match status" value="1"/>
</dbReference>
<dbReference type="GO" id="GO:0006529">
    <property type="term" value="P:asparagine biosynthetic process"/>
    <property type="evidence" value="ECO:0007669"/>
    <property type="project" value="UniProtKB-KW"/>
</dbReference>
<dbReference type="Proteomes" id="UP000187455">
    <property type="component" value="Unassembled WGS sequence"/>
</dbReference>
<dbReference type="CDD" id="cd01991">
    <property type="entry name" value="Asn_synthase_B_C"/>
    <property type="match status" value="1"/>
</dbReference>
<dbReference type="EC" id="6.3.5.4" evidence="2"/>
<reference evidence="15 16" key="1">
    <citation type="journal article" date="2016" name="Mol. Biol. Evol.">
        <title>Genome-Wide Survey of Gut Fungi (Harpellales) Reveals the First Horizontally Transferred Ubiquitin Gene from a Mosquito Host.</title>
        <authorList>
            <person name="Wang Y."/>
            <person name="White M.M."/>
            <person name="Kvist S."/>
            <person name="Moncalvo J.M."/>
        </authorList>
    </citation>
    <scope>NUCLEOTIDE SEQUENCE [LARGE SCALE GENOMIC DNA]</scope>
    <source>
        <strain evidence="15 16">ALG-7-W6</strain>
    </source>
</reference>
<dbReference type="GO" id="GO:0005524">
    <property type="term" value="F:ATP binding"/>
    <property type="evidence" value="ECO:0007669"/>
    <property type="project" value="UniProtKB-KW"/>
</dbReference>
<feature type="binding site" evidence="12">
    <location>
        <begin position="351"/>
        <end position="352"/>
    </location>
    <ligand>
        <name>ATP</name>
        <dbReference type="ChEBI" id="CHEBI:30616"/>
    </ligand>
</feature>
<dbReference type="STRING" id="133383.A0A1R0H8Y5"/>
<sequence>MCGIFGVYNYWGDIEDFRTKAIELSFKLRHRGPDYSGCITKGNSVICHERLTIVGITSGAQPFTNHDNSLVLSVNGEIYNHVALEATLKDKSEFKSKSDCEVIMHMYKEIGSDVVNKLDGMFSFMILDSRNGKQKIFAARDPIGITSLYLGRDSKHPETVFIASELKSLSKDCDSILEFPNGHYFDSDIGYFVPYFKPDWWDGSRVPTNKADYKLLRETLVQAVRKRMMTEVPFGVFLSGGLDSSLIASITARELEKKHMLADTPRLFDGRLKSFSIGLPGAPDLIAAQSVADALNTDHTGFTYTVQEGIDAIPQVIYHLETYDVTTIRASTPMYLLSRLVKATGVKMVLSGEGSDEVFGGYLYFHYAPSDEEFQSETVSRVQNLHTSDCLRANKSTMAWGLEARVPFLDKEFLQVAMNVDPKYKRCGDKAEAKMEKSLIRRAFDVEFSEANFSEQELAEGPYLSHDILWRQKEQFSDGVGYSWIDSLKARAESRISDEDFAKRHITFPEDTPDTKEAYMYRQMFEKIFPNPACRESVVRWIPRTDWGCSSDPSGRAQGVHEKTVV</sequence>
<dbReference type="NCBIfam" id="NF006949">
    <property type="entry name" value="PRK09431.1"/>
    <property type="match status" value="1"/>
</dbReference>
<keyword evidence="6 10" id="KW-0067">ATP-binding</keyword>
<dbReference type="InterPro" id="IPR001962">
    <property type="entry name" value="Asn_synthase"/>
</dbReference>
<evidence type="ECO:0000256" key="1">
    <source>
        <dbReference type="ARBA" id="ARBA00005187"/>
    </source>
</evidence>
<dbReference type="Pfam" id="PF00733">
    <property type="entry name" value="Asn_synthase"/>
    <property type="match status" value="2"/>
</dbReference>
<comment type="pathway">
    <text evidence="1">Amino-acid biosynthesis; L-asparagine biosynthesis; L-asparagine from L-aspartate (L-Gln route): step 1/1.</text>
</comment>
<feature type="active site" description="For GATase activity" evidence="11">
    <location>
        <position position="2"/>
    </location>
</feature>
<feature type="domain" description="Glutamine amidotransferase type-2" evidence="14">
    <location>
        <begin position="2"/>
        <end position="190"/>
    </location>
</feature>
<keyword evidence="16" id="KW-1185">Reference proteome</keyword>
<dbReference type="GO" id="GO:0004066">
    <property type="term" value="F:asparagine synthase (glutamine-hydrolyzing) activity"/>
    <property type="evidence" value="ECO:0007669"/>
    <property type="project" value="UniProtKB-EC"/>
</dbReference>
<evidence type="ECO:0000256" key="13">
    <source>
        <dbReference type="PIRSR" id="PIRSR001589-3"/>
    </source>
</evidence>
<evidence type="ECO:0000313" key="16">
    <source>
        <dbReference type="Proteomes" id="UP000187455"/>
    </source>
</evidence>
<evidence type="ECO:0000256" key="12">
    <source>
        <dbReference type="PIRSR" id="PIRSR001589-2"/>
    </source>
</evidence>
<evidence type="ECO:0000256" key="7">
    <source>
        <dbReference type="ARBA" id="ARBA00022888"/>
    </source>
</evidence>
<dbReference type="PANTHER" id="PTHR11772">
    <property type="entry name" value="ASPARAGINE SYNTHETASE"/>
    <property type="match status" value="1"/>
</dbReference>
<dbReference type="NCBIfam" id="TIGR01536">
    <property type="entry name" value="asn_synth_AEB"/>
    <property type="match status" value="1"/>
</dbReference>
<protein>
    <recommendedName>
        <fullName evidence="2">asparagine synthase (glutamine-hydrolyzing)</fullName>
        <ecNumber evidence="2">6.3.5.4</ecNumber>
    </recommendedName>
</protein>
<feature type="site" description="Important for beta-aspartyl-AMP intermediate formation" evidence="13">
    <location>
        <position position="353"/>
    </location>
</feature>
<dbReference type="EMBL" id="LSSL01000068">
    <property type="protein sequence ID" value="OLY85583.1"/>
    <property type="molecule type" value="Genomic_DNA"/>
</dbReference>
<keyword evidence="4 11" id="KW-0028">Amino-acid biosynthesis</keyword>
<evidence type="ECO:0000256" key="9">
    <source>
        <dbReference type="ARBA" id="ARBA00048741"/>
    </source>
</evidence>
<evidence type="ECO:0000256" key="3">
    <source>
        <dbReference type="ARBA" id="ARBA00022598"/>
    </source>
</evidence>
<dbReference type="PANTHER" id="PTHR11772:SF2">
    <property type="entry name" value="ASPARAGINE SYNTHETASE [GLUTAMINE-HYDROLYZING]"/>
    <property type="match status" value="1"/>
</dbReference>
<dbReference type="AlphaFoldDB" id="A0A1R0H8Y5"/>
<keyword evidence="5 10" id="KW-0547">Nucleotide-binding</keyword>
<evidence type="ECO:0000256" key="6">
    <source>
        <dbReference type="ARBA" id="ARBA00022840"/>
    </source>
</evidence>
<dbReference type="InterPro" id="IPR006426">
    <property type="entry name" value="Asn_synth_AEB"/>
</dbReference>
<dbReference type="PROSITE" id="PS51278">
    <property type="entry name" value="GATASE_TYPE_2"/>
    <property type="match status" value="1"/>
</dbReference>
<comment type="catalytic activity">
    <reaction evidence="9">
        <text>L-aspartate + L-glutamine + ATP + H2O = L-asparagine + L-glutamate + AMP + diphosphate + H(+)</text>
        <dbReference type="Rhea" id="RHEA:12228"/>
        <dbReference type="ChEBI" id="CHEBI:15377"/>
        <dbReference type="ChEBI" id="CHEBI:15378"/>
        <dbReference type="ChEBI" id="CHEBI:29985"/>
        <dbReference type="ChEBI" id="CHEBI:29991"/>
        <dbReference type="ChEBI" id="CHEBI:30616"/>
        <dbReference type="ChEBI" id="CHEBI:33019"/>
        <dbReference type="ChEBI" id="CHEBI:58048"/>
        <dbReference type="ChEBI" id="CHEBI:58359"/>
        <dbReference type="ChEBI" id="CHEBI:456215"/>
        <dbReference type="EC" id="6.3.5.4"/>
    </reaction>
</comment>
<gene>
    <name evidence="15" type="ORF">AYI68_g227</name>
</gene>
<comment type="caution">
    <text evidence="15">The sequence shown here is derived from an EMBL/GenBank/DDBJ whole genome shotgun (WGS) entry which is preliminary data.</text>
</comment>
<feature type="binding site" evidence="12">
    <location>
        <position position="99"/>
    </location>
    <ligand>
        <name>L-glutamine</name>
        <dbReference type="ChEBI" id="CHEBI:58359"/>
    </ligand>
</feature>
<evidence type="ECO:0000256" key="10">
    <source>
        <dbReference type="PIRNR" id="PIRNR001589"/>
    </source>
</evidence>
<dbReference type="PIRSF" id="PIRSF001589">
    <property type="entry name" value="Asn_synthetase_glu-h"/>
    <property type="match status" value="1"/>
</dbReference>
<organism evidence="15 16">
    <name type="scientific">Smittium mucronatum</name>
    <dbReference type="NCBI Taxonomy" id="133383"/>
    <lineage>
        <taxon>Eukaryota</taxon>
        <taxon>Fungi</taxon>
        <taxon>Fungi incertae sedis</taxon>
        <taxon>Zoopagomycota</taxon>
        <taxon>Kickxellomycotina</taxon>
        <taxon>Harpellomycetes</taxon>
        <taxon>Harpellales</taxon>
        <taxon>Legeriomycetaceae</taxon>
        <taxon>Smittium</taxon>
    </lineage>
</organism>
<evidence type="ECO:0000313" key="15">
    <source>
        <dbReference type="EMBL" id="OLY85583.1"/>
    </source>
</evidence>
<proteinExistence type="predicted"/>
<evidence type="ECO:0000259" key="14">
    <source>
        <dbReference type="PROSITE" id="PS51278"/>
    </source>
</evidence>
<dbReference type="InterPro" id="IPR014729">
    <property type="entry name" value="Rossmann-like_a/b/a_fold"/>
</dbReference>
<evidence type="ECO:0000256" key="11">
    <source>
        <dbReference type="PIRSR" id="PIRSR001589-1"/>
    </source>
</evidence>
<dbReference type="SUPFAM" id="SSF52402">
    <property type="entry name" value="Adenine nucleotide alpha hydrolases-like"/>
    <property type="match status" value="1"/>
</dbReference>
<dbReference type="Gene3D" id="3.60.20.10">
    <property type="entry name" value="Glutamine Phosphoribosylpyrophosphate, subunit 1, domain 1"/>
    <property type="match status" value="1"/>
</dbReference>
<feature type="binding site" evidence="12">
    <location>
        <position position="277"/>
    </location>
    <ligand>
        <name>ATP</name>
        <dbReference type="ChEBI" id="CHEBI:30616"/>
    </ligand>
</feature>
<dbReference type="InterPro" id="IPR017932">
    <property type="entry name" value="GATase_2_dom"/>
</dbReference>
<dbReference type="SUPFAM" id="SSF56235">
    <property type="entry name" value="N-terminal nucleophile aminohydrolases (Ntn hydrolases)"/>
    <property type="match status" value="1"/>
</dbReference>